<evidence type="ECO:0000256" key="1">
    <source>
        <dbReference type="ARBA" id="ARBA00022603"/>
    </source>
</evidence>
<proteinExistence type="predicted"/>
<dbReference type="Proteomes" id="UP000885648">
    <property type="component" value="Unassembled WGS sequence"/>
</dbReference>
<dbReference type="CDD" id="cd02440">
    <property type="entry name" value="AdoMet_MTases"/>
    <property type="match status" value="1"/>
</dbReference>
<dbReference type="Pfam" id="PF13489">
    <property type="entry name" value="Methyltransf_23"/>
    <property type="match status" value="1"/>
</dbReference>
<dbReference type="EMBL" id="DSBY01000365">
    <property type="protein sequence ID" value="HDS64252.1"/>
    <property type="molecule type" value="Genomic_DNA"/>
</dbReference>
<keyword evidence="3" id="KW-0949">S-adenosyl-L-methionine</keyword>
<accession>A0A831M170</accession>
<dbReference type="PANTHER" id="PTHR43464:SF19">
    <property type="entry name" value="UBIQUINONE BIOSYNTHESIS O-METHYLTRANSFERASE, MITOCHONDRIAL"/>
    <property type="match status" value="1"/>
</dbReference>
<dbReference type="GO" id="GO:0008168">
    <property type="term" value="F:methyltransferase activity"/>
    <property type="evidence" value="ECO:0007669"/>
    <property type="project" value="UniProtKB-KW"/>
</dbReference>
<dbReference type="InterPro" id="IPR058959">
    <property type="entry name" value="DUF8157_C"/>
</dbReference>
<reference evidence="5" key="1">
    <citation type="journal article" date="2020" name="mSystems">
        <title>Genome- and Community-Level Interaction Insights into Carbon Utilization and Element Cycling Functions of Hydrothermarchaeota in Hydrothermal Sediment.</title>
        <authorList>
            <person name="Zhou Z."/>
            <person name="Liu Y."/>
            <person name="Xu W."/>
            <person name="Pan J."/>
            <person name="Luo Z.H."/>
            <person name="Li M."/>
        </authorList>
    </citation>
    <scope>NUCLEOTIDE SEQUENCE</scope>
    <source>
        <strain evidence="5">SpSt-1183</strain>
    </source>
</reference>
<dbReference type="SUPFAM" id="SSF53335">
    <property type="entry name" value="S-adenosyl-L-methionine-dependent methyltransferases"/>
    <property type="match status" value="1"/>
</dbReference>
<dbReference type="GO" id="GO:0032259">
    <property type="term" value="P:methylation"/>
    <property type="evidence" value="ECO:0007669"/>
    <property type="project" value="UniProtKB-KW"/>
</dbReference>
<dbReference type="Pfam" id="PF26487">
    <property type="entry name" value="DUF8157_C"/>
    <property type="match status" value="1"/>
</dbReference>
<evidence type="ECO:0000259" key="4">
    <source>
        <dbReference type="Pfam" id="PF26487"/>
    </source>
</evidence>
<evidence type="ECO:0000313" key="5">
    <source>
        <dbReference type="EMBL" id="HDS64252.1"/>
    </source>
</evidence>
<evidence type="ECO:0000256" key="3">
    <source>
        <dbReference type="ARBA" id="ARBA00022691"/>
    </source>
</evidence>
<dbReference type="InterPro" id="IPR029063">
    <property type="entry name" value="SAM-dependent_MTases_sf"/>
</dbReference>
<gene>
    <name evidence="5" type="ORF">ENN52_09105</name>
</gene>
<evidence type="ECO:0000256" key="2">
    <source>
        <dbReference type="ARBA" id="ARBA00022679"/>
    </source>
</evidence>
<name>A0A831M170_9EURY</name>
<dbReference type="Gene3D" id="3.40.50.150">
    <property type="entry name" value="Vaccinia Virus protein VP39"/>
    <property type="match status" value="1"/>
</dbReference>
<keyword evidence="2" id="KW-0808">Transferase</keyword>
<comment type="caution">
    <text evidence="5">The sequence shown here is derived from an EMBL/GenBank/DDBJ whole genome shotgun (WGS) entry which is preliminary data.</text>
</comment>
<keyword evidence="1 5" id="KW-0489">Methyltransferase</keyword>
<sequence>MTAGSPASSPRASSQGRRRKMFIKGPVTLLTMTRPDAPLHLSPGEEMKQNEFFASPRVPRRLERLIEEYIEKKTGKTWNDPVVLERIRSAVVAQKWGYWARGRRRKISYAKGYDVLAYLAYQFPVYLVQSELLLHGLVADGLIPRTMRVLDAGCGPGVISLAIADYLGRVKGATARIDAIDISEENIEAYMALVPPAAEKKGLVTVGRPVAGDLLDPPAGTLQGPYDLIVFSNVLNEIPGRGPEEKAAMVARFGERLAPDGTILIVEPAEKDASTALREVQRALVDAGLSVYAPCTHLWGEPCRPDRCWTFTTGPEVRPPRLMEALVAAGEEGYRYRNTDIKFSHLVLRKDGFTREGYRIGKNLKAARLGALADHVEKRIHLCAARMSADIGEPGRHVVKICDGTPKKPVYAVLPEYSRNEGNEPLLSGPYGEILIIRNATVRYNREADTYSVIIGRKTTVARAGRECGA</sequence>
<protein>
    <submittedName>
        <fullName evidence="5">Class I SAM-dependent methyltransferase</fullName>
    </submittedName>
</protein>
<dbReference type="PANTHER" id="PTHR43464">
    <property type="entry name" value="METHYLTRANSFERASE"/>
    <property type="match status" value="1"/>
</dbReference>
<organism evidence="5">
    <name type="scientific">Methanofollis liminatans</name>
    <dbReference type="NCBI Taxonomy" id="2201"/>
    <lineage>
        <taxon>Archaea</taxon>
        <taxon>Methanobacteriati</taxon>
        <taxon>Methanobacteriota</taxon>
        <taxon>Stenosarchaea group</taxon>
        <taxon>Methanomicrobia</taxon>
        <taxon>Methanomicrobiales</taxon>
        <taxon>Methanomicrobiaceae</taxon>
        <taxon>Methanofollis</taxon>
    </lineage>
</organism>
<dbReference type="AlphaFoldDB" id="A0A831M170"/>
<feature type="domain" description="DUF8157" evidence="4">
    <location>
        <begin position="372"/>
        <end position="463"/>
    </location>
</feature>